<dbReference type="InterPro" id="IPR006073">
    <property type="entry name" value="GTP-bd"/>
</dbReference>
<evidence type="ECO:0000256" key="1">
    <source>
        <dbReference type="ARBA" id="ARBA00004651"/>
    </source>
</evidence>
<dbReference type="Pfam" id="PF07670">
    <property type="entry name" value="Gate"/>
    <property type="match status" value="2"/>
</dbReference>
<evidence type="ECO:0000256" key="3">
    <source>
        <dbReference type="ARBA" id="ARBA00022475"/>
    </source>
</evidence>
<feature type="transmembrane region" description="Helical" evidence="13">
    <location>
        <begin position="241"/>
        <end position="264"/>
    </location>
</feature>
<evidence type="ECO:0000313" key="16">
    <source>
        <dbReference type="Proteomes" id="UP001501600"/>
    </source>
</evidence>
<dbReference type="SUPFAM" id="SSF52540">
    <property type="entry name" value="P-loop containing nucleoside triphosphate hydrolases"/>
    <property type="match status" value="1"/>
</dbReference>
<keyword evidence="5 13" id="KW-0812">Transmembrane</keyword>
<keyword evidence="16" id="KW-1185">Reference proteome</keyword>
<feature type="transmembrane region" description="Helical" evidence="13">
    <location>
        <begin position="475"/>
        <end position="493"/>
    </location>
</feature>
<feature type="transmembrane region" description="Helical" evidence="13">
    <location>
        <begin position="390"/>
        <end position="412"/>
    </location>
</feature>
<reference evidence="16" key="1">
    <citation type="journal article" date="2019" name="Int. J. Syst. Evol. Microbiol.">
        <title>The Global Catalogue of Microorganisms (GCM) 10K type strain sequencing project: providing services to taxonomists for standard genome sequencing and annotation.</title>
        <authorList>
            <consortium name="The Broad Institute Genomics Platform"/>
            <consortium name="The Broad Institute Genome Sequencing Center for Infectious Disease"/>
            <person name="Wu L."/>
            <person name="Ma J."/>
        </authorList>
    </citation>
    <scope>NUCLEOTIDE SEQUENCE [LARGE SCALE GENOMIC DNA]</scope>
    <source>
        <strain evidence="16">JCM 18720</strain>
    </source>
</reference>
<keyword evidence="7 13" id="KW-1133">Transmembrane helix</keyword>
<evidence type="ECO:0000313" key="15">
    <source>
        <dbReference type="EMBL" id="GAA5194934.1"/>
    </source>
</evidence>
<dbReference type="PROSITE" id="PS51711">
    <property type="entry name" value="G_FEOB"/>
    <property type="match status" value="1"/>
</dbReference>
<protein>
    <recommendedName>
        <fullName evidence="12 13">Ferrous iron transport protein B</fullName>
    </recommendedName>
</protein>
<feature type="transmembrane region" description="Helical" evidence="13">
    <location>
        <begin position="658"/>
        <end position="680"/>
    </location>
</feature>
<dbReference type="PANTHER" id="PTHR43185">
    <property type="entry name" value="FERROUS IRON TRANSPORT PROTEIN B"/>
    <property type="match status" value="1"/>
</dbReference>
<dbReference type="InterPro" id="IPR027417">
    <property type="entry name" value="P-loop_NTPase"/>
</dbReference>
<accession>A0ABP9SEJ7</accession>
<keyword evidence="11 13" id="KW-0472">Membrane</keyword>
<feature type="domain" description="FeoB-type G" evidence="14">
    <location>
        <begin position="4"/>
        <end position="169"/>
    </location>
</feature>
<feature type="transmembrane region" description="Helical" evidence="13">
    <location>
        <begin position="357"/>
        <end position="378"/>
    </location>
</feature>
<feature type="transmembrane region" description="Helical" evidence="13">
    <location>
        <begin position="418"/>
        <end position="441"/>
    </location>
</feature>
<keyword evidence="4 13" id="KW-0410">Iron transport</keyword>
<dbReference type="InterPro" id="IPR050860">
    <property type="entry name" value="FeoB_GTPase"/>
</dbReference>
<comment type="similarity">
    <text evidence="13">Belongs to the TRAFAC class TrmE-Era-EngA-EngB-Septin-like GTPase superfamily. FeoB GTPase (TC 9.A.8) family.</text>
</comment>
<dbReference type="Proteomes" id="UP001501600">
    <property type="component" value="Unassembled WGS sequence"/>
</dbReference>
<proteinExistence type="inferred from homology"/>
<comment type="caution">
    <text evidence="15">The sequence shown here is derived from an EMBL/GenBank/DDBJ whole genome shotgun (WGS) entry which is preliminary data.</text>
</comment>
<dbReference type="InterPro" id="IPR003373">
    <property type="entry name" value="Fe2_transport_prot-B"/>
</dbReference>
<dbReference type="Pfam" id="PF07664">
    <property type="entry name" value="FeoB_C"/>
    <property type="match status" value="1"/>
</dbReference>
<comment type="function">
    <text evidence="13">Probable transporter of a GTP-driven Fe(2+) uptake system.</text>
</comment>
<keyword evidence="10 13" id="KW-0342">GTP-binding</keyword>
<dbReference type="InterPro" id="IPR030389">
    <property type="entry name" value="G_FEOB_dom"/>
</dbReference>
<keyword evidence="2 13" id="KW-0813">Transport</keyword>
<dbReference type="PANTHER" id="PTHR43185:SF1">
    <property type="entry name" value="FE(2+) TRANSPORTER FEOB"/>
    <property type="match status" value="1"/>
</dbReference>
<dbReference type="Gene3D" id="3.40.50.300">
    <property type="entry name" value="P-loop containing nucleotide triphosphate hydrolases"/>
    <property type="match status" value="1"/>
</dbReference>
<evidence type="ECO:0000256" key="6">
    <source>
        <dbReference type="ARBA" id="ARBA00022741"/>
    </source>
</evidence>
<evidence type="ECO:0000256" key="9">
    <source>
        <dbReference type="ARBA" id="ARBA00023065"/>
    </source>
</evidence>
<dbReference type="InterPro" id="IPR005225">
    <property type="entry name" value="Small_GTP-bd"/>
</dbReference>
<evidence type="ECO:0000256" key="8">
    <source>
        <dbReference type="ARBA" id="ARBA00023004"/>
    </source>
</evidence>
<evidence type="ECO:0000256" key="10">
    <source>
        <dbReference type="ARBA" id="ARBA00023134"/>
    </source>
</evidence>
<dbReference type="CDD" id="cd01879">
    <property type="entry name" value="FeoB"/>
    <property type="match status" value="1"/>
</dbReference>
<gene>
    <name evidence="15" type="primary">feoB</name>
    <name evidence="15" type="ORF">GCM10025772_29050</name>
</gene>
<dbReference type="Pfam" id="PF02421">
    <property type="entry name" value="FeoB_N"/>
    <property type="match status" value="1"/>
</dbReference>
<evidence type="ECO:0000256" key="13">
    <source>
        <dbReference type="RuleBase" id="RU362098"/>
    </source>
</evidence>
<evidence type="ECO:0000256" key="5">
    <source>
        <dbReference type="ARBA" id="ARBA00022692"/>
    </source>
</evidence>
<dbReference type="InterPro" id="IPR011640">
    <property type="entry name" value="Fe2_transport_prot_B_C"/>
</dbReference>
<evidence type="ECO:0000259" key="14">
    <source>
        <dbReference type="PROSITE" id="PS51711"/>
    </source>
</evidence>
<keyword evidence="9" id="KW-0406">Ion transport</keyword>
<evidence type="ECO:0000256" key="4">
    <source>
        <dbReference type="ARBA" id="ARBA00022496"/>
    </source>
</evidence>
<keyword evidence="3" id="KW-1003">Cell membrane</keyword>
<evidence type="ECO:0000256" key="7">
    <source>
        <dbReference type="ARBA" id="ARBA00022989"/>
    </source>
</evidence>
<evidence type="ECO:0000256" key="11">
    <source>
        <dbReference type="ARBA" id="ARBA00023136"/>
    </source>
</evidence>
<dbReference type="EMBL" id="BAABLF010000030">
    <property type="protein sequence ID" value="GAA5194934.1"/>
    <property type="molecule type" value="Genomic_DNA"/>
</dbReference>
<keyword evidence="8 13" id="KW-0408">Iron</keyword>
<dbReference type="NCBIfam" id="TIGR00231">
    <property type="entry name" value="small_GTP"/>
    <property type="match status" value="1"/>
</dbReference>
<sequence length="732" mass="77996">MNQSVTILSVGLPNSGKSTLFNGLTNGRAKVGNWAGVTVAQSAGSLMLDECAVSLLDLPGFYDLTPVAGGPEDELVSQRALSAGGYQGILNVVDATQLERHLYLTLQLRELGVPMVVALNKWDSACAQGMGVDLKTLEQRLGCPVVALSARTKQGIVQAREALEKLLRLESLTPLALPYGEPVARRLQGESPHTLAEGLSQDSELLMEIAACRHRWIGEMLAETGQRLSEGPSLTERLDRWILHPLAGVPIFLLMMYLTFMFAIHMGSAFIDFFDIMAGALFVDGAGMLYSSIGFPDWLVGLLANGVGMGIQTVATFVPVVAFLYFALGILETSGYLARAAFVVEGLMNKLGLPGKAFVPLIVGFGCNVPAISATRTLELRRQRIMTSMMAPFMSCGARLPVYALFAAAFFQNNGQNLVFLLYLIGIVAAMLTGLVLRFTLLPGRSGNAVMEMPDYECPSLRMLLSRTWFRTRQFVLGAGKVIVVVVTLLSFVNTLGVDGTIGHDDSEQSVLAVAAKAVTPVLSPMGIEQDNWPATVGIITGLFAKEAVVGTLSSLYGAGEDEATGWDLWATTQEALATIPDALLGIDPADPLGMVVGDLHQVDAVGEAHGFEASSLGNLAVGFGSQAAAMAYLLFILLYTPCAAVLGTIANEIGGRWALFSAGWTLSLAYASAVVYYQLATRGMAGLPWLGLMAGLFALLLIVMRRVGKQHPVGDIPVKCSYGPARSNCCE</sequence>
<dbReference type="RefSeq" id="WP_345317898.1">
    <property type="nucleotide sequence ID" value="NZ_BAABLF010000030.1"/>
</dbReference>
<dbReference type="PRINTS" id="PR00326">
    <property type="entry name" value="GTP1OBG"/>
</dbReference>
<dbReference type="InterPro" id="IPR011642">
    <property type="entry name" value="Gate_dom"/>
</dbReference>
<name>A0ABP9SEJ7_9GAMM</name>
<evidence type="ECO:0000256" key="12">
    <source>
        <dbReference type="NCBIfam" id="TIGR00437"/>
    </source>
</evidence>
<dbReference type="NCBIfam" id="TIGR00437">
    <property type="entry name" value="feoB"/>
    <property type="match status" value="1"/>
</dbReference>
<feature type="transmembrane region" description="Helical" evidence="13">
    <location>
        <begin position="686"/>
        <end position="704"/>
    </location>
</feature>
<organism evidence="15 16">
    <name type="scientific">Ferrimonas gelatinilytica</name>
    <dbReference type="NCBI Taxonomy" id="1255257"/>
    <lineage>
        <taxon>Bacteria</taxon>
        <taxon>Pseudomonadati</taxon>
        <taxon>Pseudomonadota</taxon>
        <taxon>Gammaproteobacteria</taxon>
        <taxon>Alteromonadales</taxon>
        <taxon>Ferrimonadaceae</taxon>
        <taxon>Ferrimonas</taxon>
    </lineage>
</organism>
<comment type="subcellular location">
    <subcellularLocation>
        <location evidence="13">Cell inner membrane</location>
        <topology evidence="13">Multi-pass membrane protein</topology>
    </subcellularLocation>
    <subcellularLocation>
        <location evidence="1">Cell membrane</location>
        <topology evidence="1">Multi-pass membrane protein</topology>
    </subcellularLocation>
</comment>
<feature type="transmembrane region" description="Helical" evidence="13">
    <location>
        <begin position="630"/>
        <end position="651"/>
    </location>
</feature>
<keyword evidence="6" id="KW-0547">Nucleotide-binding</keyword>
<evidence type="ECO:0000256" key="2">
    <source>
        <dbReference type="ARBA" id="ARBA00022448"/>
    </source>
</evidence>